<dbReference type="PANTHER" id="PTHR46797">
    <property type="entry name" value="HTH-TYPE TRANSCRIPTIONAL REGULATOR"/>
    <property type="match status" value="1"/>
</dbReference>
<dbReference type="CDD" id="cd00093">
    <property type="entry name" value="HTH_XRE"/>
    <property type="match status" value="1"/>
</dbReference>
<protein>
    <recommendedName>
        <fullName evidence="2">HTH cro/C1-type domain-containing protein</fullName>
    </recommendedName>
</protein>
<gene>
    <name evidence="3" type="ORF">UT34_C0001G0290</name>
</gene>
<dbReference type="Proteomes" id="UP000034799">
    <property type="component" value="Unassembled WGS sequence"/>
</dbReference>
<reference evidence="3 4" key="1">
    <citation type="journal article" date="2015" name="Nature">
        <title>rRNA introns, odd ribosomes, and small enigmatic genomes across a large radiation of phyla.</title>
        <authorList>
            <person name="Brown C.T."/>
            <person name="Hug L.A."/>
            <person name="Thomas B.C."/>
            <person name="Sharon I."/>
            <person name="Castelle C.J."/>
            <person name="Singh A."/>
            <person name="Wilkins M.J."/>
            <person name="Williams K.H."/>
            <person name="Banfield J.F."/>
        </authorList>
    </citation>
    <scope>NUCLEOTIDE SEQUENCE [LARGE SCALE GENOMIC DNA]</scope>
</reference>
<evidence type="ECO:0000256" key="1">
    <source>
        <dbReference type="ARBA" id="ARBA00023125"/>
    </source>
</evidence>
<proteinExistence type="predicted"/>
<keyword evidence="1" id="KW-0238">DNA-binding</keyword>
<feature type="domain" description="HTH cro/C1-type" evidence="2">
    <location>
        <begin position="14"/>
        <end position="68"/>
    </location>
</feature>
<dbReference type="PANTHER" id="PTHR46797:SF1">
    <property type="entry name" value="METHYLPHOSPHONATE SYNTHASE"/>
    <property type="match status" value="1"/>
</dbReference>
<sequence>MKNKSFDVKFGKIVKEMRLKSGLTQEKLAFKADVSSNYIGRIERGMVSPSITVVYSVAKAMGITLKELLKEI</sequence>
<organism evidence="3 4">
    <name type="scientific">candidate division WS6 bacterium GW2011_GWF2_39_15</name>
    <dbReference type="NCBI Taxonomy" id="1619100"/>
    <lineage>
        <taxon>Bacteria</taxon>
        <taxon>Candidatus Dojkabacteria</taxon>
    </lineage>
</organism>
<evidence type="ECO:0000313" key="3">
    <source>
        <dbReference type="EMBL" id="KKR06250.1"/>
    </source>
</evidence>
<dbReference type="GO" id="GO:0003677">
    <property type="term" value="F:DNA binding"/>
    <property type="evidence" value="ECO:0007669"/>
    <property type="project" value="UniProtKB-KW"/>
</dbReference>
<dbReference type="Gene3D" id="1.10.260.40">
    <property type="entry name" value="lambda repressor-like DNA-binding domains"/>
    <property type="match status" value="1"/>
</dbReference>
<dbReference type="GO" id="GO:0005829">
    <property type="term" value="C:cytosol"/>
    <property type="evidence" value="ECO:0007669"/>
    <property type="project" value="TreeGrafter"/>
</dbReference>
<dbReference type="STRING" id="1619100.UT34_C0001G0290"/>
<dbReference type="SMART" id="SM00530">
    <property type="entry name" value="HTH_XRE"/>
    <property type="match status" value="1"/>
</dbReference>
<dbReference type="InterPro" id="IPR050807">
    <property type="entry name" value="TransReg_Diox_bact_type"/>
</dbReference>
<dbReference type="Pfam" id="PF01381">
    <property type="entry name" value="HTH_3"/>
    <property type="match status" value="1"/>
</dbReference>
<dbReference type="EMBL" id="LBWK01000001">
    <property type="protein sequence ID" value="KKR06250.1"/>
    <property type="molecule type" value="Genomic_DNA"/>
</dbReference>
<dbReference type="InterPro" id="IPR001387">
    <property type="entry name" value="Cro/C1-type_HTH"/>
</dbReference>
<name>A0A0G0Q750_9BACT</name>
<dbReference type="PROSITE" id="PS50943">
    <property type="entry name" value="HTH_CROC1"/>
    <property type="match status" value="1"/>
</dbReference>
<dbReference type="AlphaFoldDB" id="A0A0G0Q750"/>
<dbReference type="InterPro" id="IPR010982">
    <property type="entry name" value="Lambda_DNA-bd_dom_sf"/>
</dbReference>
<evidence type="ECO:0000259" key="2">
    <source>
        <dbReference type="PROSITE" id="PS50943"/>
    </source>
</evidence>
<comment type="caution">
    <text evidence="3">The sequence shown here is derived from an EMBL/GenBank/DDBJ whole genome shotgun (WGS) entry which is preliminary data.</text>
</comment>
<accession>A0A0G0Q750</accession>
<dbReference type="GO" id="GO:0003700">
    <property type="term" value="F:DNA-binding transcription factor activity"/>
    <property type="evidence" value="ECO:0007669"/>
    <property type="project" value="TreeGrafter"/>
</dbReference>
<evidence type="ECO:0000313" key="4">
    <source>
        <dbReference type="Proteomes" id="UP000034799"/>
    </source>
</evidence>
<dbReference type="SUPFAM" id="SSF47413">
    <property type="entry name" value="lambda repressor-like DNA-binding domains"/>
    <property type="match status" value="1"/>
</dbReference>